<organism evidence="2">
    <name type="scientific">Inoviridae sp. ct1ro12</name>
    <dbReference type="NCBI Taxonomy" id="2826756"/>
    <lineage>
        <taxon>Viruses</taxon>
        <taxon>Monodnaviria</taxon>
        <taxon>Loebvirae</taxon>
        <taxon>Hofneiviricota</taxon>
        <taxon>Faserviricetes</taxon>
        <taxon>Tubulavirales</taxon>
        <taxon>Inoviridae</taxon>
    </lineage>
</organism>
<dbReference type="GO" id="GO:0000428">
    <property type="term" value="C:DNA-directed RNA polymerase complex"/>
    <property type="evidence" value="ECO:0007669"/>
    <property type="project" value="UniProtKB-KW"/>
</dbReference>
<sequence length="73" mass="8242">MSLLILFSSAVNTYEVKADTEQIQTVQESNNLPSTEEEIENMSLTDKLLLLILIVMCVFLGAFVGYVVMDRLR</sequence>
<accession>A0A8S5R0S8</accession>
<name>A0A8S5R0S8_9VIRU</name>
<protein>
    <submittedName>
        <fullName evidence="2">DNA-directed RNA polymerase subunit beta</fullName>
    </submittedName>
</protein>
<evidence type="ECO:0000313" key="2">
    <source>
        <dbReference type="EMBL" id="DAE24699.1"/>
    </source>
</evidence>
<evidence type="ECO:0000256" key="1">
    <source>
        <dbReference type="SAM" id="Phobius"/>
    </source>
</evidence>
<keyword evidence="2" id="KW-0804">Transcription</keyword>
<proteinExistence type="predicted"/>
<feature type="transmembrane region" description="Helical" evidence="1">
    <location>
        <begin position="48"/>
        <end position="69"/>
    </location>
</feature>
<reference evidence="2" key="1">
    <citation type="journal article" date="2021" name="Proc. Natl. Acad. Sci. U.S.A.">
        <title>A Catalog of Tens of Thousands of Viruses from Human Metagenomes Reveals Hidden Associations with Chronic Diseases.</title>
        <authorList>
            <person name="Tisza M.J."/>
            <person name="Buck C.B."/>
        </authorList>
    </citation>
    <scope>NUCLEOTIDE SEQUENCE</scope>
    <source>
        <strain evidence="2">Ct1ro12</strain>
    </source>
</reference>
<keyword evidence="1" id="KW-0472">Membrane</keyword>
<dbReference type="EMBL" id="BK015781">
    <property type="protein sequence ID" value="DAE24699.1"/>
    <property type="molecule type" value="Genomic_DNA"/>
</dbReference>
<keyword evidence="1" id="KW-0812">Transmembrane</keyword>
<keyword evidence="1" id="KW-1133">Transmembrane helix</keyword>
<keyword evidence="2" id="KW-0240">DNA-directed RNA polymerase</keyword>